<comment type="function">
    <text evidence="6">Forms membrane-associated dynamic filaments that are essential for cell shape determination. Acts by regulating cell wall synthesis and cell elongation, and thus cell shape. A feedback loop between cell geometry and MreB localization may maintain elongated cell shape by targeting cell wall growth to regions of negative cell wall curvature.</text>
</comment>
<evidence type="ECO:0000256" key="5">
    <source>
        <dbReference type="ARBA" id="ARBA00023458"/>
    </source>
</evidence>
<evidence type="ECO:0000256" key="2">
    <source>
        <dbReference type="ARBA" id="ARBA00022741"/>
    </source>
</evidence>
<keyword evidence="8" id="KW-1185">Reference proteome</keyword>
<keyword evidence="3 6" id="KW-0067">ATP-binding</keyword>
<dbReference type="NCBIfam" id="NF010539">
    <property type="entry name" value="PRK13927.1"/>
    <property type="match status" value="1"/>
</dbReference>
<evidence type="ECO:0000313" key="7">
    <source>
        <dbReference type="EMBL" id="ACF13003.1"/>
    </source>
</evidence>
<evidence type="ECO:0000256" key="1">
    <source>
        <dbReference type="ARBA" id="ARBA00022490"/>
    </source>
</evidence>
<dbReference type="GO" id="GO:0005524">
    <property type="term" value="F:ATP binding"/>
    <property type="evidence" value="ECO:0007669"/>
    <property type="project" value="UniProtKB-KW"/>
</dbReference>
<dbReference type="GO" id="GO:0000902">
    <property type="term" value="P:cell morphogenesis"/>
    <property type="evidence" value="ECO:0007669"/>
    <property type="project" value="InterPro"/>
</dbReference>
<comment type="similarity">
    <text evidence="5 6">Belongs to the FtsA/MreB family.</text>
</comment>
<dbReference type="EMBL" id="CP001100">
    <property type="protein sequence ID" value="ACF13003.1"/>
    <property type="molecule type" value="Genomic_DNA"/>
</dbReference>
<dbReference type="Pfam" id="PF06723">
    <property type="entry name" value="MreB_Mbl"/>
    <property type="match status" value="1"/>
</dbReference>
<dbReference type="eggNOG" id="COG1077">
    <property type="taxonomic scope" value="Bacteria"/>
</dbReference>
<evidence type="ECO:0000313" key="8">
    <source>
        <dbReference type="Proteomes" id="UP000001208"/>
    </source>
</evidence>
<keyword evidence="2 6" id="KW-0547">Nucleotide-binding</keyword>
<dbReference type="PANTHER" id="PTHR42749:SF1">
    <property type="entry name" value="CELL SHAPE-DETERMINING PROTEIN MREB"/>
    <property type="match status" value="1"/>
</dbReference>
<name>B3QV49_CHLT3</name>
<comment type="subcellular location">
    <subcellularLocation>
        <location evidence="6">Cytoplasm</location>
    </subcellularLocation>
    <text evidence="6">Membrane-associated.</text>
</comment>
<dbReference type="HOGENOM" id="CLU_052037_0_0_10"/>
<dbReference type="SUPFAM" id="SSF53067">
    <property type="entry name" value="Actin-like ATPase domain"/>
    <property type="match status" value="2"/>
</dbReference>
<dbReference type="RefSeq" id="WP_012499087.1">
    <property type="nucleotide sequence ID" value="NC_011026.1"/>
</dbReference>
<comment type="subunit">
    <text evidence="6">Forms polymers.</text>
</comment>
<dbReference type="NCBIfam" id="TIGR00904">
    <property type="entry name" value="mreB"/>
    <property type="match status" value="1"/>
</dbReference>
<organism evidence="7 8">
    <name type="scientific">Chloroherpeton thalassium (strain ATCC 35110 / GB-78)</name>
    <dbReference type="NCBI Taxonomy" id="517418"/>
    <lineage>
        <taxon>Bacteria</taxon>
        <taxon>Pseudomonadati</taxon>
        <taxon>Chlorobiota</taxon>
        <taxon>Chlorobiia</taxon>
        <taxon>Chlorobiales</taxon>
        <taxon>Chloroherpetonaceae</taxon>
        <taxon>Chloroherpeton</taxon>
    </lineage>
</organism>
<dbReference type="CDD" id="cd10225">
    <property type="entry name" value="ASKHA_NBD_MreB-like"/>
    <property type="match status" value="1"/>
</dbReference>
<feature type="binding site" evidence="6">
    <location>
        <begin position="209"/>
        <end position="212"/>
    </location>
    <ligand>
        <name>ATP</name>
        <dbReference type="ChEBI" id="CHEBI:30616"/>
    </ligand>
</feature>
<keyword evidence="4 6" id="KW-0133">Cell shape</keyword>
<dbReference type="Gene3D" id="3.30.420.40">
    <property type="match status" value="3"/>
</dbReference>
<feature type="binding site" evidence="6">
    <location>
        <begin position="289"/>
        <end position="292"/>
    </location>
    <ligand>
        <name>ATP</name>
        <dbReference type="ChEBI" id="CHEBI:30616"/>
    </ligand>
</feature>
<dbReference type="InterPro" id="IPR043129">
    <property type="entry name" value="ATPase_NBD"/>
</dbReference>
<evidence type="ECO:0000256" key="4">
    <source>
        <dbReference type="ARBA" id="ARBA00022960"/>
    </source>
</evidence>
<dbReference type="Proteomes" id="UP000001208">
    <property type="component" value="Chromosome"/>
</dbReference>
<dbReference type="SMART" id="SM00268">
    <property type="entry name" value="ACTIN"/>
    <property type="match status" value="1"/>
</dbReference>
<dbReference type="PRINTS" id="PR01652">
    <property type="entry name" value="SHAPEPROTEIN"/>
</dbReference>
<dbReference type="PANTHER" id="PTHR42749">
    <property type="entry name" value="CELL SHAPE-DETERMINING PROTEIN MREB"/>
    <property type="match status" value="1"/>
</dbReference>
<evidence type="ECO:0000256" key="3">
    <source>
        <dbReference type="ARBA" id="ARBA00022840"/>
    </source>
</evidence>
<dbReference type="STRING" id="517418.Ctha_0532"/>
<accession>B3QV49</accession>
<dbReference type="InterPro" id="IPR004753">
    <property type="entry name" value="MreB"/>
</dbReference>
<feature type="binding site" evidence="6">
    <location>
        <begin position="161"/>
        <end position="163"/>
    </location>
    <ligand>
        <name>ATP</name>
        <dbReference type="ChEBI" id="CHEBI:30616"/>
    </ligand>
</feature>
<protein>
    <recommendedName>
        <fullName evidence="6">Cell shape-determining protein MreB</fullName>
    </recommendedName>
</protein>
<proteinExistence type="inferred from homology"/>
<evidence type="ECO:0000256" key="6">
    <source>
        <dbReference type="HAMAP-Rule" id="MF_02207"/>
    </source>
</evidence>
<dbReference type="KEGG" id="cts:Ctha_0532"/>
<sequence>MGFLDFFSKDVAIDLGTANTLIFIRGKGIVLNEPSIVALDRNSRKVVAIGSEARQMHEKTHRDIITIKPLGGGVIADYEAAEELIRGLIKKTQKDFSGSIRRMVIGIPSGITEVEKRAVRDSAEHVGAKEVYLVAEPMAAAIGIGLDVEAPFGNMIVDIGGGTTEIAVISLSGLAAGESIRVAGTEITNAILQHFRKTYNLAIGERTAEEIKIKIGSAYELEEELIATVKGRNLVTSLPEQRDVSSPEIREAIAEPIGQIVNAVRRCLETTPPELSADILDRGILLTGGGALIKGLDKRLSDETKLPVHVGEDPLTAVVRGTGKVLENLEKYQKVLMQTKRI</sequence>
<dbReference type="GO" id="GO:0008360">
    <property type="term" value="P:regulation of cell shape"/>
    <property type="evidence" value="ECO:0007669"/>
    <property type="project" value="UniProtKB-UniRule"/>
</dbReference>
<gene>
    <name evidence="6" type="primary">mreB</name>
    <name evidence="7" type="ordered locus">Ctha_0532</name>
</gene>
<dbReference type="OrthoDB" id="9768127at2"/>
<dbReference type="InterPro" id="IPR004000">
    <property type="entry name" value="Actin"/>
</dbReference>
<reference evidence="7 8" key="1">
    <citation type="submission" date="2008-06" db="EMBL/GenBank/DDBJ databases">
        <title>Complete sequence of Chloroherpeton thalassium ATCC 35110.</title>
        <authorList>
            <consortium name="US DOE Joint Genome Institute"/>
            <person name="Lucas S."/>
            <person name="Copeland A."/>
            <person name="Lapidus A."/>
            <person name="Glavina del Rio T."/>
            <person name="Dalin E."/>
            <person name="Tice H."/>
            <person name="Bruce D."/>
            <person name="Goodwin L."/>
            <person name="Pitluck S."/>
            <person name="Schmutz J."/>
            <person name="Larimer F."/>
            <person name="Land M."/>
            <person name="Hauser L."/>
            <person name="Kyrpides N."/>
            <person name="Mikhailova N."/>
            <person name="Liu Z."/>
            <person name="Li T."/>
            <person name="Zhao F."/>
            <person name="Overmann J."/>
            <person name="Bryant D.A."/>
            <person name="Richardson P."/>
        </authorList>
    </citation>
    <scope>NUCLEOTIDE SEQUENCE [LARGE SCALE GENOMIC DNA]</scope>
    <source>
        <strain evidence="8">ATCC 35110 / GB-78</strain>
    </source>
</reference>
<keyword evidence="1 6" id="KW-0963">Cytoplasm</keyword>
<dbReference type="AlphaFoldDB" id="B3QV49"/>
<dbReference type="GO" id="GO:0005737">
    <property type="term" value="C:cytoplasm"/>
    <property type="evidence" value="ECO:0007669"/>
    <property type="project" value="UniProtKB-SubCell"/>
</dbReference>
<feature type="binding site" evidence="6">
    <location>
        <begin position="17"/>
        <end position="19"/>
    </location>
    <ligand>
        <name>ATP</name>
        <dbReference type="ChEBI" id="CHEBI:30616"/>
    </ligand>
</feature>
<dbReference type="HAMAP" id="MF_02207">
    <property type="entry name" value="MreB"/>
    <property type="match status" value="1"/>
</dbReference>
<dbReference type="InterPro" id="IPR056546">
    <property type="entry name" value="MreB_MamK-like"/>
</dbReference>